<dbReference type="Pfam" id="PF03125">
    <property type="entry name" value="Sre"/>
    <property type="match status" value="1"/>
</dbReference>
<dbReference type="PANTHER" id="PTHR23128:SF132">
    <property type="entry name" value="SERPENTINE RECEPTOR, CLASS E (EPSILON)-RELATED"/>
    <property type="match status" value="1"/>
</dbReference>
<comment type="similarity">
    <text evidence="1">Belongs to the nematode receptor-like protein sre family.</text>
</comment>
<dbReference type="WBParaSite" id="Pan_g9711.t1">
    <property type="protein sequence ID" value="Pan_g9711.t1"/>
    <property type="gene ID" value="Pan_g9711"/>
</dbReference>
<feature type="transmembrane region" description="Helical" evidence="2">
    <location>
        <begin position="28"/>
        <end position="46"/>
    </location>
</feature>
<evidence type="ECO:0000256" key="2">
    <source>
        <dbReference type="SAM" id="Phobius"/>
    </source>
</evidence>
<keyword evidence="2" id="KW-0472">Membrane</keyword>
<keyword evidence="2" id="KW-1133">Transmembrane helix</keyword>
<dbReference type="Proteomes" id="UP000492821">
    <property type="component" value="Unassembled WGS sequence"/>
</dbReference>
<feature type="transmembrane region" description="Helical" evidence="2">
    <location>
        <begin position="91"/>
        <end position="113"/>
    </location>
</feature>
<name>A0A7E4WE49_PANRE</name>
<keyword evidence="3" id="KW-1185">Reference proteome</keyword>
<feature type="transmembrane region" description="Helical" evidence="2">
    <location>
        <begin position="134"/>
        <end position="152"/>
    </location>
</feature>
<evidence type="ECO:0000256" key="1">
    <source>
        <dbReference type="ARBA" id="ARBA00006803"/>
    </source>
</evidence>
<accession>A0A7E4WE49</accession>
<evidence type="ECO:0000313" key="4">
    <source>
        <dbReference type="WBParaSite" id="Pan_g9711.t1"/>
    </source>
</evidence>
<reference evidence="3" key="1">
    <citation type="journal article" date="2013" name="Genetics">
        <title>The draft genome and transcriptome of Panagrellus redivivus are shaped by the harsh demands of a free-living lifestyle.</title>
        <authorList>
            <person name="Srinivasan J."/>
            <person name="Dillman A.R."/>
            <person name="Macchietto M.G."/>
            <person name="Heikkinen L."/>
            <person name="Lakso M."/>
            <person name="Fracchia K.M."/>
            <person name="Antoshechkin I."/>
            <person name="Mortazavi A."/>
            <person name="Wong G."/>
            <person name="Sternberg P.W."/>
        </authorList>
    </citation>
    <scope>NUCLEOTIDE SEQUENCE [LARGE SCALE GENOMIC DNA]</scope>
    <source>
        <strain evidence="3">MT8872</strain>
    </source>
</reference>
<dbReference type="PANTHER" id="PTHR23128">
    <property type="entry name" value="SERPENTINE RECEPTOR, CLASS E (EPSILON)-RELATED"/>
    <property type="match status" value="1"/>
</dbReference>
<feature type="transmembrane region" description="Helical" evidence="2">
    <location>
        <begin position="164"/>
        <end position="187"/>
    </location>
</feature>
<proteinExistence type="inferred from homology"/>
<feature type="transmembrane region" description="Helical" evidence="2">
    <location>
        <begin position="53"/>
        <end position="71"/>
    </location>
</feature>
<evidence type="ECO:0000313" key="3">
    <source>
        <dbReference type="Proteomes" id="UP000492821"/>
    </source>
</evidence>
<dbReference type="InterPro" id="IPR004151">
    <property type="entry name" value="7TM_GPCR_serpentine_rcpt_Sre"/>
</dbReference>
<sequence>MNTSNASTVPLTTRFETNDFPVLRSFEIFVTLVTIVNAIIMIRAFIKVKTLHIYFRTVSFNLFGFAILRSGNRLVYLINSLMHLISEESFILYYVSILNWFFGLTMNFGQVSFIIERAMSSLHDYNYEFKNNKVVMCGYVLLPAIAASLPIVSTYEFKILDFYVYLWFSVGFNLSMTILFVTFLKLYSWKCSKNRRSWALSTRYQREENSRVSVTMKWFGFFCSLQNALVTGFCLWILFRDDASSSASEINWLPYAITDFLLSVSTALYPIPFIATIEHIRRMYLQTFCCKEIKSNKINVNIEKDKTLNRNLYFRQLRAQWNGNNEKDLVYHDILQ</sequence>
<feature type="transmembrane region" description="Helical" evidence="2">
    <location>
        <begin position="252"/>
        <end position="275"/>
    </location>
</feature>
<organism evidence="3 4">
    <name type="scientific">Panagrellus redivivus</name>
    <name type="common">Microworm</name>
    <dbReference type="NCBI Taxonomy" id="6233"/>
    <lineage>
        <taxon>Eukaryota</taxon>
        <taxon>Metazoa</taxon>
        <taxon>Ecdysozoa</taxon>
        <taxon>Nematoda</taxon>
        <taxon>Chromadorea</taxon>
        <taxon>Rhabditida</taxon>
        <taxon>Tylenchina</taxon>
        <taxon>Panagrolaimomorpha</taxon>
        <taxon>Panagrolaimoidea</taxon>
        <taxon>Panagrolaimidae</taxon>
        <taxon>Panagrellus</taxon>
    </lineage>
</organism>
<feature type="transmembrane region" description="Helical" evidence="2">
    <location>
        <begin position="218"/>
        <end position="240"/>
    </location>
</feature>
<keyword evidence="2" id="KW-0812">Transmembrane</keyword>
<reference evidence="4" key="2">
    <citation type="submission" date="2020-10" db="UniProtKB">
        <authorList>
            <consortium name="WormBaseParasite"/>
        </authorList>
    </citation>
    <scope>IDENTIFICATION</scope>
</reference>
<dbReference type="SUPFAM" id="SSF81321">
    <property type="entry name" value="Family A G protein-coupled receptor-like"/>
    <property type="match status" value="1"/>
</dbReference>
<dbReference type="AlphaFoldDB" id="A0A7E4WE49"/>
<dbReference type="GO" id="GO:0016020">
    <property type="term" value="C:membrane"/>
    <property type="evidence" value="ECO:0007669"/>
    <property type="project" value="InterPro"/>
</dbReference>
<protein>
    <submittedName>
        <fullName evidence="4">G_PROTEIN_RECEP_F1_2 domain-containing protein</fullName>
    </submittedName>
</protein>
<dbReference type="GO" id="GO:0007606">
    <property type="term" value="P:sensory perception of chemical stimulus"/>
    <property type="evidence" value="ECO:0007669"/>
    <property type="project" value="InterPro"/>
</dbReference>